<feature type="compositionally biased region" description="Basic and acidic residues" evidence="1">
    <location>
        <begin position="1"/>
        <end position="13"/>
    </location>
</feature>
<keyword evidence="3" id="KW-1185">Reference proteome</keyword>
<dbReference type="AlphaFoldDB" id="A0A0D7AIT2"/>
<feature type="region of interest" description="Disordered" evidence="1">
    <location>
        <begin position="192"/>
        <end position="218"/>
    </location>
</feature>
<proteinExistence type="predicted"/>
<dbReference type="EMBL" id="KN881648">
    <property type="protein sequence ID" value="KIY51760.1"/>
    <property type="molecule type" value="Genomic_DNA"/>
</dbReference>
<gene>
    <name evidence="2" type="ORF">FISHEDRAFT_56437</name>
</gene>
<evidence type="ECO:0000256" key="1">
    <source>
        <dbReference type="SAM" id="MobiDB-lite"/>
    </source>
</evidence>
<feature type="compositionally biased region" description="Acidic residues" evidence="1">
    <location>
        <begin position="29"/>
        <end position="43"/>
    </location>
</feature>
<dbReference type="Proteomes" id="UP000054144">
    <property type="component" value="Unassembled WGS sequence"/>
</dbReference>
<name>A0A0D7AIT2_9AGAR</name>
<evidence type="ECO:0000313" key="2">
    <source>
        <dbReference type="EMBL" id="KIY51760.1"/>
    </source>
</evidence>
<organism evidence="2 3">
    <name type="scientific">Fistulina hepatica ATCC 64428</name>
    <dbReference type="NCBI Taxonomy" id="1128425"/>
    <lineage>
        <taxon>Eukaryota</taxon>
        <taxon>Fungi</taxon>
        <taxon>Dikarya</taxon>
        <taxon>Basidiomycota</taxon>
        <taxon>Agaricomycotina</taxon>
        <taxon>Agaricomycetes</taxon>
        <taxon>Agaricomycetidae</taxon>
        <taxon>Agaricales</taxon>
        <taxon>Fistulinaceae</taxon>
        <taxon>Fistulina</taxon>
    </lineage>
</organism>
<reference evidence="2 3" key="1">
    <citation type="journal article" date="2015" name="Fungal Genet. Biol.">
        <title>Evolution of novel wood decay mechanisms in Agaricales revealed by the genome sequences of Fistulina hepatica and Cylindrobasidium torrendii.</title>
        <authorList>
            <person name="Floudas D."/>
            <person name="Held B.W."/>
            <person name="Riley R."/>
            <person name="Nagy L.G."/>
            <person name="Koehler G."/>
            <person name="Ransdell A.S."/>
            <person name="Younus H."/>
            <person name="Chow J."/>
            <person name="Chiniquy J."/>
            <person name="Lipzen A."/>
            <person name="Tritt A."/>
            <person name="Sun H."/>
            <person name="Haridas S."/>
            <person name="LaButti K."/>
            <person name="Ohm R.A."/>
            <person name="Kues U."/>
            <person name="Blanchette R.A."/>
            <person name="Grigoriev I.V."/>
            <person name="Minto R.E."/>
            <person name="Hibbett D.S."/>
        </authorList>
    </citation>
    <scope>NUCLEOTIDE SEQUENCE [LARGE SCALE GENOMIC DNA]</scope>
    <source>
        <strain evidence="2 3">ATCC 64428</strain>
    </source>
</reference>
<evidence type="ECO:0000313" key="3">
    <source>
        <dbReference type="Proteomes" id="UP000054144"/>
    </source>
</evidence>
<sequence>MTQRNHPNEERRQMQGVDEPTSPHTGTDHDDDDDDSSNSDEEAPTISSNRLPQHSKKQLKAYLVTHTDDTRMTVVTHRVKLLTNRRVGGRRGYGWEAPDFQHDVLWRVHILRAEIICAAVPHPDDIMPTVVACAHMLRHGLPALGNLCLYKRANGMRVGESVWTSGQGGDSGRLNANLKKKLDKQKRRLVNAAQGSQTMKQNKGRKEQHITNGKQLSQESKSGQVAHFCSQSLPMVFLCTRFKNGILRYIAHKINMHLIDPRLIERYAAVAEAVAYKGYEAPIYRLQEHLSLPTAWNKMRYRTRSGRLQVEA</sequence>
<accession>A0A0D7AIT2</accession>
<protein>
    <submittedName>
        <fullName evidence="2">Uncharacterized protein</fullName>
    </submittedName>
</protein>
<feature type="region of interest" description="Disordered" evidence="1">
    <location>
        <begin position="1"/>
        <end position="55"/>
    </location>
</feature>